<reference evidence="2" key="1">
    <citation type="submission" date="2022-11" db="UniProtKB">
        <authorList>
            <consortium name="WormBaseParasite"/>
        </authorList>
    </citation>
    <scope>IDENTIFICATION</scope>
</reference>
<evidence type="ECO:0000313" key="1">
    <source>
        <dbReference type="Proteomes" id="UP000887581"/>
    </source>
</evidence>
<evidence type="ECO:0000313" key="2">
    <source>
        <dbReference type="WBParaSite" id="sdigi.contig9.g1011.t1"/>
    </source>
</evidence>
<organism evidence="1 2">
    <name type="scientific">Setaria digitata</name>
    <dbReference type="NCBI Taxonomy" id="48799"/>
    <lineage>
        <taxon>Eukaryota</taxon>
        <taxon>Metazoa</taxon>
        <taxon>Ecdysozoa</taxon>
        <taxon>Nematoda</taxon>
        <taxon>Chromadorea</taxon>
        <taxon>Rhabditida</taxon>
        <taxon>Spirurina</taxon>
        <taxon>Spiruromorpha</taxon>
        <taxon>Filarioidea</taxon>
        <taxon>Setariidae</taxon>
        <taxon>Setaria</taxon>
    </lineage>
</organism>
<dbReference type="WBParaSite" id="sdigi.contig9.g1011.t1">
    <property type="protein sequence ID" value="sdigi.contig9.g1011.t1"/>
    <property type="gene ID" value="sdigi.contig9.g1011"/>
</dbReference>
<sequence>MAEGNKMELVESSEKVSGNSDMYSPLLQQVDNVIIQNLEYPWKDIEDTKPTDLEYELFCGALESFWSKPLADLVDDWTISLETILPTIRSSIRIYSKAASCEGKRHDMDVELARWAEFGLSSSQSTSFAGNSQMVMIGCSLTKQLSAMHEKDLGVIFSAPHYLRYIMDIISSKLYCSSIRCEAAQALLHILFHPLISWKFMVTEIEGNAYTSYEQIVRLFMKSENVPLDLLAVLQKVVTYFAFKYNTDVIISCARRFFVEEDCNIGDDTSKLLSSFGVLQNFFSKIKNDFSYTSRTAHQAVVKSFVIPHICAHATAPNQDTRIRHLAIHCLRMLCDFDGSDISGAVFLSHMDTQTISLVGRLLQKVSEYNKDASLLPYALRAIVLIDQLAAANEKCISVIDAPGRVAVLQNMLDMLLVDEGRLALISALSFRDNLKHLLHMYDVQKSMLTLEGHTDDDIKMRFRQTATYGYLCEILFALARNQNNGTFWRRHGPGINKLIDCNLISAATSLKNWLEPFREELALGRSMSTLNFLTMRLTHHSEKYVEGDPPLALVTLLRLIDAVLDEPEDASFFGVTCDEIRFDYHARFYEDGGLEKTATVLNTANAQQSKRVRCLCTSLTGDSYIYCQFVRSATSIIQKSFSSLKAINQSPDKLVIDTLLMTYTLCCVDEACADRTIREIILKSFALFILPNSPYRQVSRRPVGQHLFLELFLDSGFEKPSNFFATLDIMLQLFPLPPSLLANVVGINMQEIISAEKLWCDRILEYGKQLQFAIMLGISSSQRLKRRLFDFFKRLSYCSETSALRLVDILIKQSLRMLTSSAHTAFVDAFEGDTVEEESNVRFGNAVDPVTTSFYAFLAACSGDFVLRNSMILAISQRKNYIPTLLKFFRLASPKTLPHVSFQMHVIKIFHNLCIADNEIDGKIDCLPRDLYITICNSLVEHFGNIQHSIETTVLAIESICNIGSSSAFSRAVICNAMVSNEGALLHFVDRFNSMGEPNDKLLFQAATQLVDLLENILEKDSVKFVVLKSLSSTNFEQHPLVQLKKQLTELGYSKDKLLSMQKALEVLTQAEPVEEVLEDLEAYEWPENVTTVQQVDSRQAANYHVENFLNSDNGNLYNNATVSTVDLNMLNEEFFPETALHSVRKSGSPVQLQNMNLVSSHSFMGLDFIAKVQKWKTFTVEGPKRKRLYTAKKTRPPVFLKLCLEVARSQTLHYCGIQKLEFCKISFVPNMPRMLALATAESLTETADIFPLFPFIIQSNAGTGTNPADKV</sequence>
<protein>
    <submittedName>
        <fullName evidence="2">Uncharacterized protein</fullName>
    </submittedName>
</protein>
<dbReference type="Proteomes" id="UP000887581">
    <property type="component" value="Unplaced"/>
</dbReference>
<dbReference type="AlphaFoldDB" id="A0A915Q3S3"/>
<keyword evidence="1" id="KW-1185">Reference proteome</keyword>
<proteinExistence type="predicted"/>
<name>A0A915Q3S3_9BILA</name>
<accession>A0A915Q3S3</accession>